<name>I2N9N4_STRT9</name>
<accession>I2N9N4</accession>
<proteinExistence type="predicted"/>
<dbReference type="EMBL" id="CP029159">
    <property type="protein sequence ID" value="QKM66491.1"/>
    <property type="molecule type" value="Genomic_DNA"/>
</dbReference>
<gene>
    <name evidence="2" type="ORF">STSU_004265</name>
</gene>
<feature type="region of interest" description="Disordered" evidence="1">
    <location>
        <begin position="137"/>
        <end position="156"/>
    </location>
</feature>
<protein>
    <submittedName>
        <fullName evidence="2">Uncharacterized protein</fullName>
    </submittedName>
</protein>
<evidence type="ECO:0000256" key="1">
    <source>
        <dbReference type="SAM" id="MobiDB-lite"/>
    </source>
</evidence>
<reference evidence="2 3" key="1">
    <citation type="journal article" date="2012" name="J. Bacteriol.">
        <title>Draft genome of Streptomyces tsukubaensis NRRL 18488, the producer of the clinically important immunosuppressant tacrolimus (FK506).</title>
        <authorList>
            <person name="Barreiro C."/>
            <person name="Prieto C."/>
            <person name="Sola-Landa A."/>
            <person name="Solera E."/>
            <person name="Martinez-Castro M."/>
            <person name="Perez-Redondo R."/>
            <person name="Garcia-Estrada C."/>
            <person name="Aparicio J.F."/>
            <person name="Fernandez-Martinez L.T."/>
            <person name="Santos-Aberturas J."/>
            <person name="Salehi-Najafabadi Z."/>
            <person name="Rodriguez-Garcia A."/>
            <person name="Tauch A."/>
            <person name="Martin J.F."/>
        </authorList>
    </citation>
    <scope>NUCLEOTIDE SEQUENCE [LARGE SCALE GENOMIC DNA]</scope>
    <source>
        <strain evidence="3">DSM 42081 / NBRC 108919 / NRRL 18488 / 9993</strain>
    </source>
</reference>
<sequence length="156" mass="16124">MALAALLALTSVACDEGLHSASVDARGLGGDWANEAGTRFVFRADGRTDGTGLRHSLPGDSGCPDAWSGTWQFLGVSGEADTEPAENPDGTLARGDSIDLMADAAEADGCSVLIQVGRDGRGLALCLVEDPGIDCTDRELLRGPDRTGPESPLVKR</sequence>
<feature type="compositionally biased region" description="Basic and acidic residues" evidence="1">
    <location>
        <begin position="137"/>
        <end position="148"/>
    </location>
</feature>
<organism evidence="2 3">
    <name type="scientific">Streptomyces tsukubensis (strain DSM 42081 / NBRC 108919 / NRRL 18488 / 9993)</name>
    <dbReference type="NCBI Taxonomy" id="1114943"/>
    <lineage>
        <taxon>Bacteria</taxon>
        <taxon>Bacillati</taxon>
        <taxon>Actinomycetota</taxon>
        <taxon>Actinomycetes</taxon>
        <taxon>Kitasatosporales</taxon>
        <taxon>Streptomycetaceae</taxon>
        <taxon>Streptomyces</taxon>
    </lineage>
</organism>
<dbReference type="AlphaFoldDB" id="I2N9N4"/>
<keyword evidence="3" id="KW-1185">Reference proteome</keyword>
<evidence type="ECO:0000313" key="2">
    <source>
        <dbReference type="EMBL" id="QKM66491.1"/>
    </source>
</evidence>
<evidence type="ECO:0000313" key="3">
    <source>
        <dbReference type="Proteomes" id="UP000005940"/>
    </source>
</evidence>
<dbReference type="Proteomes" id="UP000005940">
    <property type="component" value="Chromosome"/>
</dbReference>